<comment type="similarity">
    <text evidence="1">Belongs to the ABI family.</text>
</comment>
<gene>
    <name evidence="4" type="ORF">CBR_g31162</name>
</gene>
<evidence type="ECO:0000256" key="1">
    <source>
        <dbReference type="ARBA" id="ARBA00010020"/>
    </source>
</evidence>
<reference evidence="4 5" key="1">
    <citation type="journal article" date="2018" name="Cell">
        <title>The Chara Genome: Secondary Complexity and Implications for Plant Terrestrialization.</title>
        <authorList>
            <person name="Nishiyama T."/>
            <person name="Sakayama H."/>
            <person name="Vries J.D."/>
            <person name="Buschmann H."/>
            <person name="Saint-Marcoux D."/>
            <person name="Ullrich K.K."/>
            <person name="Haas F.B."/>
            <person name="Vanderstraeten L."/>
            <person name="Becker D."/>
            <person name="Lang D."/>
            <person name="Vosolsobe S."/>
            <person name="Rombauts S."/>
            <person name="Wilhelmsson P.K.I."/>
            <person name="Janitza P."/>
            <person name="Kern R."/>
            <person name="Heyl A."/>
            <person name="Rumpler F."/>
            <person name="Villalobos L.I.A.C."/>
            <person name="Clay J.M."/>
            <person name="Skokan R."/>
            <person name="Toyoda A."/>
            <person name="Suzuki Y."/>
            <person name="Kagoshima H."/>
            <person name="Schijlen E."/>
            <person name="Tajeshwar N."/>
            <person name="Catarino B."/>
            <person name="Hetherington A.J."/>
            <person name="Saltykova A."/>
            <person name="Bonnot C."/>
            <person name="Breuninger H."/>
            <person name="Symeonidi A."/>
            <person name="Radhakrishnan G.V."/>
            <person name="Van Nieuwerburgh F."/>
            <person name="Deforce D."/>
            <person name="Chang C."/>
            <person name="Karol K.G."/>
            <person name="Hedrich R."/>
            <person name="Ulvskov P."/>
            <person name="Glockner G."/>
            <person name="Delwiche C.F."/>
            <person name="Petrasek J."/>
            <person name="Van de Peer Y."/>
            <person name="Friml J."/>
            <person name="Beilby M."/>
            <person name="Dolan L."/>
            <person name="Kohara Y."/>
            <person name="Sugano S."/>
            <person name="Fujiyama A."/>
            <person name="Delaux P.-M."/>
            <person name="Quint M."/>
            <person name="TheiBen G."/>
            <person name="Hagemann M."/>
            <person name="Harholt J."/>
            <person name="Dunand C."/>
            <person name="Zachgo S."/>
            <person name="Langdale J."/>
            <person name="Maumus F."/>
            <person name="Straeten D.V.D."/>
            <person name="Gould S.B."/>
            <person name="Rensing S.A."/>
        </authorList>
    </citation>
    <scope>NUCLEOTIDE SEQUENCE [LARGE SCALE GENOMIC DNA]</scope>
    <source>
        <strain evidence="4 5">S276</strain>
    </source>
</reference>
<feature type="compositionally biased region" description="Basic residues" evidence="3">
    <location>
        <begin position="476"/>
        <end position="493"/>
    </location>
</feature>
<feature type="compositionally biased region" description="Gly residues" evidence="3">
    <location>
        <begin position="27"/>
        <end position="49"/>
    </location>
</feature>
<dbReference type="PANTHER" id="PTHR10460:SF0">
    <property type="entry name" value="ABELSON INTERACTING PROTEIN, ISOFORM D"/>
    <property type="match status" value="1"/>
</dbReference>
<dbReference type="PANTHER" id="PTHR10460">
    <property type="entry name" value="ABL INTERACTOR FAMILY MEMBER"/>
    <property type="match status" value="1"/>
</dbReference>
<comment type="caution">
    <text evidence="4">The sequence shown here is derived from an EMBL/GenBank/DDBJ whole genome shotgun (WGS) entry which is preliminary data.</text>
</comment>
<feature type="region of interest" description="Disordered" evidence="3">
    <location>
        <begin position="387"/>
        <end position="415"/>
    </location>
</feature>
<feature type="compositionally biased region" description="Low complexity" evidence="3">
    <location>
        <begin position="1"/>
        <end position="18"/>
    </location>
</feature>
<proteinExistence type="inferred from homology"/>
<dbReference type="Gramene" id="GBG80705">
    <property type="protein sequence ID" value="GBG80705"/>
    <property type="gene ID" value="CBR_g31162"/>
</dbReference>
<dbReference type="AlphaFoldDB" id="A0A388LEH0"/>
<dbReference type="EMBL" id="BFEA01000354">
    <property type="protein sequence ID" value="GBG80705.1"/>
    <property type="molecule type" value="Genomic_DNA"/>
</dbReference>
<dbReference type="OrthoDB" id="5971719at2759"/>
<name>A0A388LEH0_CHABU</name>
<protein>
    <submittedName>
        <fullName evidence="4">Uncharacterized protein</fullName>
    </submittedName>
</protein>
<feature type="region of interest" description="Disordered" evidence="3">
    <location>
        <begin position="431"/>
        <end position="493"/>
    </location>
</feature>
<feature type="region of interest" description="Disordered" evidence="3">
    <location>
        <begin position="206"/>
        <end position="228"/>
    </location>
</feature>
<comment type="function">
    <text evidence="2">Involved in regulation of actin and microtubule organization. Part of a WAVE complex that activates the Arp2/3 complex.</text>
</comment>
<sequence length="493" mass="50342">MEAMGAEEASEGTMAEFEATAEEEGRGGVGGAGGEGGGGGGGGSCSGGGKEGDSLLTSIEELRSLRPQLQAAAEYCKSTYAHGDREQKELVMQNLKAYVVKALVNAVDQLGTVAYKLNNQLLKQSIRINESEVHVAALAQRLSTCNQYLEHDSLKQQQELKPTSRFQKQYVTEDELADVSQLVVESRPEMERENFDFINSALGASSAAPEHLSPPPPRLQHHRPSATASTASAFTAAAAAAAAACASAPAASAAAAFSHPLSSSTRAGGGRDTFGGKVIFSDVLQRQGSGWELPPPKPYSSRGRTAADVVLDGQQGRHGAGTCAVVGERGEPFARWTGLQTPTLPISSMSLSIREERRGVGGLGGGRLPSAVDSGLLPASVKDSAEYWQAGGSGDGGSGRGGVGRGDLGGGGGGDGGSVLGFSGMVGGGGGGGGMLRRGGDPWELPSDGWGEGSSSSIATSARDHLPGKSPSSASKTKRFLKSILGKKKSGKD</sequence>
<dbReference type="InterPro" id="IPR028457">
    <property type="entry name" value="ABI"/>
</dbReference>
<evidence type="ECO:0000256" key="3">
    <source>
        <dbReference type="SAM" id="MobiDB-lite"/>
    </source>
</evidence>
<evidence type="ECO:0000256" key="2">
    <source>
        <dbReference type="ARBA" id="ARBA00025223"/>
    </source>
</evidence>
<evidence type="ECO:0000313" key="5">
    <source>
        <dbReference type="Proteomes" id="UP000265515"/>
    </source>
</evidence>
<dbReference type="STRING" id="69332.A0A388LEH0"/>
<evidence type="ECO:0000313" key="4">
    <source>
        <dbReference type="EMBL" id="GBG80705.1"/>
    </source>
</evidence>
<dbReference type="Gene3D" id="6.10.140.1620">
    <property type="match status" value="1"/>
</dbReference>
<keyword evidence="5" id="KW-1185">Reference proteome</keyword>
<feature type="region of interest" description="Disordered" evidence="3">
    <location>
        <begin position="1"/>
        <end position="53"/>
    </location>
</feature>
<organism evidence="4 5">
    <name type="scientific">Chara braunii</name>
    <name type="common">Braun's stonewort</name>
    <dbReference type="NCBI Taxonomy" id="69332"/>
    <lineage>
        <taxon>Eukaryota</taxon>
        <taxon>Viridiplantae</taxon>
        <taxon>Streptophyta</taxon>
        <taxon>Charophyceae</taxon>
        <taxon>Charales</taxon>
        <taxon>Characeae</taxon>
        <taxon>Chara</taxon>
    </lineage>
</organism>
<accession>A0A388LEH0</accession>
<feature type="compositionally biased region" description="Gly residues" evidence="3">
    <location>
        <begin position="391"/>
        <end position="415"/>
    </location>
</feature>
<dbReference type="Proteomes" id="UP000265515">
    <property type="component" value="Unassembled WGS sequence"/>
</dbReference>